<evidence type="ECO:0000313" key="2">
    <source>
        <dbReference type="Proteomes" id="UP000018502"/>
    </source>
</evidence>
<dbReference type="EMBL" id="AYTF01000001">
    <property type="protein sequence ID" value="ESV64543.1"/>
    <property type="molecule type" value="Genomic_DNA"/>
</dbReference>
<dbReference type="AlphaFoldDB" id="A0A829ML00"/>
<comment type="caution">
    <text evidence="1">The sequence shown here is derived from an EMBL/GenBank/DDBJ whole genome shotgun (WGS) entry which is preliminary data.</text>
</comment>
<evidence type="ECO:0000313" key="1">
    <source>
        <dbReference type="EMBL" id="ESV64543.1"/>
    </source>
</evidence>
<dbReference type="Proteomes" id="UP000018502">
    <property type="component" value="Unassembled WGS sequence"/>
</dbReference>
<gene>
    <name evidence="1" type="ORF">L833_1929</name>
</gene>
<accession>A0A829ML00</accession>
<organism evidence="1 2">
    <name type="scientific">Mycobacteroides abscessus MAB_091912_2446</name>
    <dbReference type="NCBI Taxonomy" id="1335414"/>
    <lineage>
        <taxon>Bacteria</taxon>
        <taxon>Bacillati</taxon>
        <taxon>Actinomycetota</taxon>
        <taxon>Actinomycetes</taxon>
        <taxon>Mycobacteriales</taxon>
        <taxon>Mycobacteriaceae</taxon>
        <taxon>Mycobacteroides</taxon>
        <taxon>Mycobacteroides abscessus</taxon>
    </lineage>
</organism>
<name>A0A829ML00_9MYCO</name>
<protein>
    <submittedName>
        <fullName evidence="1">Uncharacterized protein</fullName>
    </submittedName>
</protein>
<reference evidence="1 2" key="1">
    <citation type="journal article" date="2014" name="Emerg. Infect. Dis.">
        <title>High-level Relatedness among Mycobacterium abscessus subsp. massiliense Strains from Widely Separated Outbreaks.</title>
        <authorList>
            <person name="Tettelin H."/>
            <person name="Davidson R.M."/>
            <person name="Agrawal S."/>
            <person name="Aitken M.L."/>
            <person name="Shallom S."/>
            <person name="Hasan N.A."/>
            <person name="Strong M."/>
            <person name="Nogueira de Moura V.C."/>
            <person name="De Groote M.A."/>
            <person name="Duarte R.S."/>
            <person name="Hine E."/>
            <person name="Parankush S."/>
            <person name="Su Q."/>
            <person name="Daugherty S.C."/>
            <person name="Fraser C.M."/>
            <person name="Brown-Elliott B.A."/>
            <person name="Wallace R.J.Jr."/>
            <person name="Holland S.M."/>
            <person name="Sampaio E.P."/>
            <person name="Olivier K.N."/>
            <person name="Jackson M."/>
            <person name="Zelazny A.M."/>
        </authorList>
    </citation>
    <scope>NUCLEOTIDE SEQUENCE [LARGE SCALE GENOMIC DNA]</scope>
    <source>
        <strain evidence="1 2">MAB_091912_2446</strain>
    </source>
</reference>
<proteinExistence type="predicted"/>
<sequence>MDADSLYSGAQSATSCQYRSMERMALKLFAVWTELQSLMKDYTLMALEGAQAAEYAERERYRDDFILKEYKKVVRDVYGVAFPHLFSQIYRNAKQVRDKLAHMIDIDSIEGSQPHRVLKIVRSNGFEPYQEGVWTQRRYIEEIREEDLAYAIHATEEARSWVHVIYSLGASFKELEPADEDVWDFHWVPWWDGRWGPPPTHPTQGYRAPVGRYRYHPEPQAERAYWVDERNWHNFNNEADE</sequence>